<evidence type="ECO:0000256" key="7">
    <source>
        <dbReference type="ARBA" id="ARBA00023242"/>
    </source>
</evidence>
<dbReference type="PANTHER" id="PTHR47995">
    <property type="entry name" value="TRANSCRIPTION FACTOR MYB33-RELATED"/>
    <property type="match status" value="1"/>
</dbReference>
<dbReference type="GO" id="GO:0005634">
    <property type="term" value="C:nucleus"/>
    <property type="evidence" value="ECO:0007669"/>
    <property type="project" value="UniProtKB-SubCell"/>
</dbReference>
<reference evidence="10" key="1">
    <citation type="journal article" date="2016" name="Nat. Genet.">
        <title>A high-quality carrot genome assembly provides new insights into carotenoid accumulation and asterid genome evolution.</title>
        <authorList>
            <person name="Iorizzo M."/>
            <person name="Ellison S."/>
            <person name="Senalik D."/>
            <person name="Zeng P."/>
            <person name="Satapoomin P."/>
            <person name="Huang J."/>
            <person name="Bowman M."/>
            <person name="Iovene M."/>
            <person name="Sanseverino W."/>
            <person name="Cavagnaro P."/>
            <person name="Yildiz M."/>
            <person name="Macko-Podgorni A."/>
            <person name="Moranska E."/>
            <person name="Grzebelus E."/>
            <person name="Grzebelus D."/>
            <person name="Ashrafi H."/>
            <person name="Zheng Z."/>
            <person name="Cheng S."/>
            <person name="Spooner D."/>
            <person name="Van Deynze A."/>
            <person name="Simon P."/>
        </authorList>
    </citation>
    <scope>NUCLEOTIDE SEQUENCE [LARGE SCALE GENOMIC DNA]</scope>
    <source>
        <tissue evidence="10">Leaf</tissue>
    </source>
</reference>
<proteinExistence type="predicted"/>
<evidence type="ECO:0000313" key="10">
    <source>
        <dbReference type="EMBL" id="KZM99694.1"/>
    </source>
</evidence>
<feature type="domain" description="HTH myb-type" evidence="9">
    <location>
        <begin position="21"/>
        <end position="73"/>
    </location>
</feature>
<gene>
    <name evidence="10" type="ORF">DCAR_012944</name>
    <name evidence="11" type="ORF">DCAR_0418158</name>
</gene>
<dbReference type="GO" id="GO:0048235">
    <property type="term" value="P:pollen sperm cell differentiation"/>
    <property type="evidence" value="ECO:0007669"/>
    <property type="project" value="UniProtKB-ARBA"/>
</dbReference>
<name>A0A165Z769_DAUCS</name>
<keyword evidence="2" id="KW-0677">Repeat</keyword>
<keyword evidence="12" id="KW-1185">Reference proteome</keyword>
<dbReference type="PROSITE" id="PS50090">
    <property type="entry name" value="MYB_LIKE"/>
    <property type="match status" value="2"/>
</dbReference>
<organism evidence="10">
    <name type="scientific">Daucus carota subsp. sativus</name>
    <name type="common">Carrot</name>
    <dbReference type="NCBI Taxonomy" id="79200"/>
    <lineage>
        <taxon>Eukaryota</taxon>
        <taxon>Viridiplantae</taxon>
        <taxon>Streptophyta</taxon>
        <taxon>Embryophyta</taxon>
        <taxon>Tracheophyta</taxon>
        <taxon>Spermatophyta</taxon>
        <taxon>Magnoliopsida</taxon>
        <taxon>eudicotyledons</taxon>
        <taxon>Gunneridae</taxon>
        <taxon>Pentapetalae</taxon>
        <taxon>asterids</taxon>
        <taxon>campanulids</taxon>
        <taxon>Apiales</taxon>
        <taxon>Apiaceae</taxon>
        <taxon>Apioideae</taxon>
        <taxon>Scandiceae</taxon>
        <taxon>Daucinae</taxon>
        <taxon>Daucus</taxon>
        <taxon>Daucus sect. Daucus</taxon>
    </lineage>
</organism>
<dbReference type="OrthoDB" id="2143914at2759"/>
<keyword evidence="7" id="KW-0539">Nucleus</keyword>
<dbReference type="FunFam" id="1.10.10.60:FF:000119">
    <property type="entry name" value="Transcription factor GAMYB"/>
    <property type="match status" value="1"/>
</dbReference>
<dbReference type="AlphaFoldDB" id="A0A165Z769"/>
<sequence>MVSHGGRGGISNNSGEGGGLHMVLKKGPWTAAEDAVLLEYVKRHGEGNWNAVQKNTSLQRCGKSCRLRWANHLRPFLKKGPFTPEEEKTIIDLHAKIGNKWARMATQLPGRTDNEIKNYWNTRLKRRQRAGLPVYPVELLQQYNHRHHLKTLQNIPLSPSCSFASIISAAAAASSSTSHQNQYCCQNQSSVNFMKNCTPLDLLDYTPYRDNMNPSNSFSLPRQVINNGMTSGNGFSYQNGQLFHQALSGKSLSFDNLGLNSGPDPVSSSATNIDPVGLFGMGTGNNELSSIQNTVQTSNNSVYTGSDDVMGVASSEGDEEYDKVARGNSGLLGDLLEESQTIKRHKDNSEKNIKAADDQVSADTFFKDVNTNGLSNSTGSAFISGMNDKKDEAIEEMNIMDEDLLRLLDCPSPVCIPDWYDVGSSNNSNYSSREPSNVTIAHVPNIKPDDDDDWDEDICCWTNMPRVLS</sequence>
<evidence type="ECO:0000313" key="11">
    <source>
        <dbReference type="EMBL" id="WOG98813.1"/>
    </source>
</evidence>
<dbReference type="SUPFAM" id="SSF46689">
    <property type="entry name" value="Homeodomain-like"/>
    <property type="match status" value="1"/>
</dbReference>
<dbReference type="GO" id="GO:0003677">
    <property type="term" value="F:DNA binding"/>
    <property type="evidence" value="ECO:0007669"/>
    <property type="project" value="UniProtKB-KW"/>
</dbReference>
<keyword evidence="6" id="KW-0804">Transcription</keyword>
<dbReference type="InterPro" id="IPR001005">
    <property type="entry name" value="SANT/Myb"/>
</dbReference>
<evidence type="ECO:0000256" key="3">
    <source>
        <dbReference type="ARBA" id="ARBA00023015"/>
    </source>
</evidence>
<keyword evidence="4" id="KW-0238">DNA-binding</keyword>
<feature type="domain" description="Myb-like" evidence="8">
    <location>
        <begin position="74"/>
        <end position="124"/>
    </location>
</feature>
<dbReference type="KEGG" id="dcr:108217866"/>
<dbReference type="GO" id="GO:0003824">
    <property type="term" value="F:catalytic activity"/>
    <property type="evidence" value="ECO:0007669"/>
    <property type="project" value="InterPro"/>
</dbReference>
<dbReference type="Gene3D" id="1.10.10.60">
    <property type="entry name" value="Homeodomain-like"/>
    <property type="match status" value="2"/>
</dbReference>
<dbReference type="InterPro" id="IPR017930">
    <property type="entry name" value="Myb_dom"/>
</dbReference>
<protein>
    <recommendedName>
        <fullName evidence="13">Transcription factor</fullName>
    </recommendedName>
</protein>
<accession>A0A165Z769</accession>
<dbReference type="GO" id="GO:0040008">
    <property type="term" value="P:regulation of growth"/>
    <property type="evidence" value="ECO:0007669"/>
    <property type="project" value="UniProtKB-ARBA"/>
</dbReference>
<dbReference type="Proteomes" id="UP000077755">
    <property type="component" value="Chromosome 4"/>
</dbReference>
<dbReference type="PROSITE" id="PS51294">
    <property type="entry name" value="HTH_MYB"/>
    <property type="match status" value="2"/>
</dbReference>
<evidence type="ECO:0000256" key="6">
    <source>
        <dbReference type="ARBA" id="ARBA00023163"/>
    </source>
</evidence>
<dbReference type="GO" id="GO:0045893">
    <property type="term" value="P:positive regulation of DNA-templated transcription"/>
    <property type="evidence" value="ECO:0007669"/>
    <property type="project" value="UniProtKB-ARBA"/>
</dbReference>
<keyword evidence="5" id="KW-0010">Activator</keyword>
<dbReference type="InterPro" id="IPR001345">
    <property type="entry name" value="PG/BPGM_mutase_AS"/>
</dbReference>
<evidence type="ECO:0000313" key="12">
    <source>
        <dbReference type="Proteomes" id="UP000077755"/>
    </source>
</evidence>
<reference evidence="11" key="2">
    <citation type="submission" date="2022-03" db="EMBL/GenBank/DDBJ databases">
        <title>Draft title - Genomic analysis of global carrot germplasm unveils the trajectory of domestication and the origin of high carotenoid orange carrot.</title>
        <authorList>
            <person name="Iorizzo M."/>
            <person name="Ellison S."/>
            <person name="Senalik D."/>
            <person name="Macko-Podgorni A."/>
            <person name="Grzebelus D."/>
            <person name="Bostan H."/>
            <person name="Rolling W."/>
            <person name="Curaba J."/>
            <person name="Simon P."/>
        </authorList>
    </citation>
    <scope>NUCLEOTIDE SEQUENCE</scope>
    <source>
        <tissue evidence="11">Leaf</tissue>
    </source>
</reference>
<dbReference type="CDD" id="cd00167">
    <property type="entry name" value="SANT"/>
    <property type="match status" value="2"/>
</dbReference>
<dbReference type="PROSITE" id="PS00175">
    <property type="entry name" value="PG_MUTASE"/>
    <property type="match status" value="1"/>
</dbReference>
<keyword evidence="3" id="KW-0805">Transcription regulation</keyword>
<dbReference type="FunFam" id="1.10.10.60:FF:000001">
    <property type="entry name" value="MYB-related transcription factor"/>
    <property type="match status" value="1"/>
</dbReference>
<evidence type="ECO:0000256" key="5">
    <source>
        <dbReference type="ARBA" id="ARBA00023159"/>
    </source>
</evidence>
<dbReference type="PANTHER" id="PTHR47995:SF18">
    <property type="entry name" value="TRANSCRIPTION FACTOR MYB65"/>
    <property type="match status" value="1"/>
</dbReference>
<evidence type="ECO:0008006" key="13">
    <source>
        <dbReference type="Google" id="ProtNLM"/>
    </source>
</evidence>
<dbReference type="SMART" id="SM00717">
    <property type="entry name" value="SANT"/>
    <property type="match status" value="2"/>
</dbReference>
<feature type="domain" description="Myb-like" evidence="8">
    <location>
        <begin position="21"/>
        <end position="73"/>
    </location>
</feature>
<feature type="domain" description="HTH myb-type" evidence="9">
    <location>
        <begin position="74"/>
        <end position="128"/>
    </location>
</feature>
<dbReference type="InterPro" id="IPR009057">
    <property type="entry name" value="Homeodomain-like_sf"/>
</dbReference>
<dbReference type="Pfam" id="PF00249">
    <property type="entry name" value="Myb_DNA-binding"/>
    <property type="match status" value="2"/>
</dbReference>
<comment type="subcellular location">
    <subcellularLocation>
        <location evidence="1">Nucleus</location>
    </subcellularLocation>
</comment>
<dbReference type="EMBL" id="CP093346">
    <property type="protein sequence ID" value="WOG98813.1"/>
    <property type="molecule type" value="Genomic_DNA"/>
</dbReference>
<evidence type="ECO:0000259" key="9">
    <source>
        <dbReference type="PROSITE" id="PS51294"/>
    </source>
</evidence>
<evidence type="ECO:0000256" key="4">
    <source>
        <dbReference type="ARBA" id="ARBA00023125"/>
    </source>
</evidence>
<evidence type="ECO:0000256" key="2">
    <source>
        <dbReference type="ARBA" id="ARBA00022737"/>
    </source>
</evidence>
<evidence type="ECO:0000256" key="1">
    <source>
        <dbReference type="ARBA" id="ARBA00004123"/>
    </source>
</evidence>
<dbReference type="Gramene" id="KZM99694">
    <property type="protein sequence ID" value="KZM99694"/>
    <property type="gene ID" value="DCAR_012944"/>
</dbReference>
<dbReference type="EMBL" id="LNRQ01000004">
    <property type="protein sequence ID" value="KZM99694.1"/>
    <property type="molecule type" value="Genomic_DNA"/>
</dbReference>
<evidence type="ECO:0000259" key="8">
    <source>
        <dbReference type="PROSITE" id="PS50090"/>
    </source>
</evidence>